<protein>
    <submittedName>
        <fullName evidence="2">Brefeldin A-inhibited guanine nucleotide-exchange protein 2</fullName>
    </submittedName>
</protein>
<sequence>MNFALQQTGLMFLRSAIERILSDRDIKKKENLQLKKACENVLEELKAESVYPPGENNNGVVLPDKERIVEADRYFLPFELACKSRSPKIVITSLDCLQ</sequence>
<gene>
    <name evidence="2" type="ORF">GCK32_011312</name>
</gene>
<reference evidence="2 3" key="1">
    <citation type="submission" date="2019-10" db="EMBL/GenBank/DDBJ databases">
        <title>Assembly and Annotation for the nematode Trichostrongylus colubriformis.</title>
        <authorList>
            <person name="Martin J."/>
        </authorList>
    </citation>
    <scope>NUCLEOTIDE SEQUENCE [LARGE SCALE GENOMIC DNA]</scope>
    <source>
        <strain evidence="2">G859</strain>
        <tissue evidence="2">Whole worm</tissue>
    </source>
</reference>
<dbReference type="EMBL" id="WIXE01007892">
    <property type="protein sequence ID" value="KAK5979880.1"/>
    <property type="molecule type" value="Genomic_DNA"/>
</dbReference>
<evidence type="ECO:0000259" key="1">
    <source>
        <dbReference type="Pfam" id="PF16213"/>
    </source>
</evidence>
<evidence type="ECO:0000313" key="2">
    <source>
        <dbReference type="EMBL" id="KAK5979880.1"/>
    </source>
</evidence>
<feature type="domain" description="Mon2/Sec7/BIG1-like dimerisation and cyclophilin-binding" evidence="1">
    <location>
        <begin position="28"/>
        <end position="98"/>
    </location>
</feature>
<name>A0AAN8FPI6_TRICO</name>
<comment type="caution">
    <text evidence="2">The sequence shown here is derived from an EMBL/GenBank/DDBJ whole genome shotgun (WGS) entry which is preliminary data.</text>
</comment>
<dbReference type="Pfam" id="PF16213">
    <property type="entry name" value="DCB"/>
    <property type="match status" value="1"/>
</dbReference>
<organism evidence="2 3">
    <name type="scientific">Trichostrongylus colubriformis</name>
    <name type="common">Black scour worm</name>
    <dbReference type="NCBI Taxonomy" id="6319"/>
    <lineage>
        <taxon>Eukaryota</taxon>
        <taxon>Metazoa</taxon>
        <taxon>Ecdysozoa</taxon>
        <taxon>Nematoda</taxon>
        <taxon>Chromadorea</taxon>
        <taxon>Rhabditida</taxon>
        <taxon>Rhabditina</taxon>
        <taxon>Rhabditomorpha</taxon>
        <taxon>Strongyloidea</taxon>
        <taxon>Trichostrongylidae</taxon>
        <taxon>Trichostrongylus</taxon>
    </lineage>
</organism>
<dbReference type="InterPro" id="IPR032629">
    <property type="entry name" value="DCB_dom"/>
</dbReference>
<dbReference type="Proteomes" id="UP001331761">
    <property type="component" value="Unassembled WGS sequence"/>
</dbReference>
<feature type="non-terminal residue" evidence="2">
    <location>
        <position position="98"/>
    </location>
</feature>
<dbReference type="AlphaFoldDB" id="A0AAN8FPI6"/>
<proteinExistence type="predicted"/>
<keyword evidence="3" id="KW-1185">Reference proteome</keyword>
<accession>A0AAN8FPI6</accession>
<evidence type="ECO:0000313" key="3">
    <source>
        <dbReference type="Proteomes" id="UP001331761"/>
    </source>
</evidence>